<keyword evidence="6" id="KW-1185">Reference proteome</keyword>
<dbReference type="GO" id="GO:0009289">
    <property type="term" value="C:pilus"/>
    <property type="evidence" value="ECO:0007669"/>
    <property type="project" value="InterPro"/>
</dbReference>
<dbReference type="AlphaFoldDB" id="A0A975PNS8"/>
<dbReference type="KEGG" id="sual:KDD17_07515"/>
<sequence length="619" mass="62199">MKFSLFVTVSSIAVLVAQTAAADENEAVLVQSGASNSAAIAQDQGGLNEAAVEQLGTANSVTVTQTGDRNGAAPLRGTDGLNRAMRQEGDNNTLSVDQSANRGRVGHLDDGVDQIGDRNVAVISQTGNRARLGAVQQTGVAGAVSTQNSVDVLQGGGGGNFIRNVTQTNTDASGAENTMTVTQTGNRNIIGARPAPAGTGLLQDGSGNLMVIQQTGDDNGAGPLDGETGTFSGATTATGAEQASAEQIGTGNAFDYLAEGDRNLFGSVQIGTGNFTIVTSTGDGNQAASVQIGDGNDTSILQAADPIFGAGGNGNAAGASVVGNNNTLEITQFNNNNSASDTVLGNRNQLFTGQAGNGNTSQNDVSGRRNDVLIGQLGLFGSNASTLTIDGNNARGNDNFVTLLQAGRNTSDIDIFGDRSDIDIVQTGTNTSSIVIAGGGEGDDNTVTVSQSNFGAFARNTSRLSITGDDNVVALTQSGSNLTELTINGQREGDNNTLNIDQSGGTSRSVNSITATINGDGNNTGLSFTGADALTAAGTLTPGDMFQSGTGNQITLTVGDDLVESGGNAFAFSQIGADNTIIGSITDGGANQVAVVQVGTASLTNFSQVGSFNVLGVSQ</sequence>
<proteinExistence type="inferred from homology"/>
<dbReference type="Pfam" id="PF07012">
    <property type="entry name" value="Curlin_rpt"/>
    <property type="match status" value="2"/>
</dbReference>
<gene>
    <name evidence="5" type="ORF">KDD17_07515</name>
</gene>
<evidence type="ECO:0000256" key="1">
    <source>
        <dbReference type="ARBA" id="ARBA00009766"/>
    </source>
</evidence>
<accession>A0A975PNS8</accession>
<keyword evidence="2 4" id="KW-0732">Signal</keyword>
<feature type="compositionally biased region" description="Polar residues" evidence="3">
    <location>
        <begin position="90"/>
        <end position="101"/>
    </location>
</feature>
<dbReference type="Proteomes" id="UP000683291">
    <property type="component" value="Chromosome 1"/>
</dbReference>
<feature type="signal peptide" evidence="4">
    <location>
        <begin position="1"/>
        <end position="22"/>
    </location>
</feature>
<protein>
    <recommendedName>
        <fullName evidence="7">Curlin associated repeat-containing protein</fullName>
    </recommendedName>
</protein>
<evidence type="ECO:0008006" key="7">
    <source>
        <dbReference type="Google" id="ProtNLM"/>
    </source>
</evidence>
<name>A0A975PNS8_9RHOB</name>
<dbReference type="GO" id="GO:0007155">
    <property type="term" value="P:cell adhesion"/>
    <property type="evidence" value="ECO:0007669"/>
    <property type="project" value="InterPro"/>
</dbReference>
<evidence type="ECO:0000256" key="4">
    <source>
        <dbReference type="SAM" id="SignalP"/>
    </source>
</evidence>
<dbReference type="InterPro" id="IPR009742">
    <property type="entry name" value="Curlin_rpt"/>
</dbReference>
<feature type="chain" id="PRO_5037813208" description="Curlin associated repeat-containing protein" evidence="4">
    <location>
        <begin position="23"/>
        <end position="619"/>
    </location>
</feature>
<dbReference type="RefSeq" id="WP_212705974.1">
    <property type="nucleotide sequence ID" value="NZ_CP073581.1"/>
</dbReference>
<organism evidence="5 6">
    <name type="scientific">Sulfitobacter albidus</name>
    <dbReference type="NCBI Taxonomy" id="2829501"/>
    <lineage>
        <taxon>Bacteria</taxon>
        <taxon>Pseudomonadati</taxon>
        <taxon>Pseudomonadota</taxon>
        <taxon>Alphaproteobacteria</taxon>
        <taxon>Rhodobacterales</taxon>
        <taxon>Roseobacteraceae</taxon>
        <taxon>Sulfitobacter</taxon>
    </lineage>
</organism>
<evidence type="ECO:0000256" key="3">
    <source>
        <dbReference type="SAM" id="MobiDB-lite"/>
    </source>
</evidence>
<comment type="similarity">
    <text evidence="1">Belongs to the CsgA/CsgB family.</text>
</comment>
<evidence type="ECO:0000313" key="6">
    <source>
        <dbReference type="Proteomes" id="UP000683291"/>
    </source>
</evidence>
<feature type="region of interest" description="Disordered" evidence="3">
    <location>
        <begin position="89"/>
        <end position="108"/>
    </location>
</feature>
<evidence type="ECO:0000256" key="2">
    <source>
        <dbReference type="ARBA" id="ARBA00022729"/>
    </source>
</evidence>
<evidence type="ECO:0000313" key="5">
    <source>
        <dbReference type="EMBL" id="QUJ77781.1"/>
    </source>
</evidence>
<dbReference type="EMBL" id="CP073581">
    <property type="protein sequence ID" value="QUJ77781.1"/>
    <property type="molecule type" value="Genomic_DNA"/>
</dbReference>
<reference evidence="5" key="1">
    <citation type="submission" date="2021-04" db="EMBL/GenBank/DDBJ databases">
        <title>Complete genome sequence for Sulfitobacter sp. strain JK7-1.</title>
        <authorList>
            <person name="Park S.-J."/>
        </authorList>
    </citation>
    <scope>NUCLEOTIDE SEQUENCE</scope>
    <source>
        <strain evidence="5">JK7-1</strain>
    </source>
</reference>